<feature type="transmembrane region" description="Helical" evidence="2">
    <location>
        <begin position="187"/>
        <end position="207"/>
    </location>
</feature>
<feature type="region of interest" description="Disordered" evidence="1">
    <location>
        <begin position="281"/>
        <end position="326"/>
    </location>
</feature>
<dbReference type="RefSeq" id="WP_167949921.1">
    <property type="nucleotide sequence ID" value="NZ_BAAAPQ010000026.1"/>
</dbReference>
<dbReference type="AlphaFoldDB" id="A0A846RXW5"/>
<dbReference type="PANTHER" id="PTHR40761:SF1">
    <property type="entry name" value="CONSERVED INTEGRAL MEMBRANE ALANINE VALINE AND LEUCINE RICH PROTEIN-RELATED"/>
    <property type="match status" value="1"/>
</dbReference>
<feature type="signal peptide" evidence="3">
    <location>
        <begin position="1"/>
        <end position="26"/>
    </location>
</feature>
<feature type="chain" id="PRO_5032449225" evidence="3">
    <location>
        <begin position="27"/>
        <end position="326"/>
    </location>
</feature>
<feature type="transmembrane region" description="Helical" evidence="2">
    <location>
        <begin position="124"/>
        <end position="144"/>
    </location>
</feature>
<accession>A0A846RXW5</accession>
<dbReference type="InterPro" id="IPR037185">
    <property type="entry name" value="EmrE-like"/>
</dbReference>
<feature type="transmembrane region" description="Helical" evidence="2">
    <location>
        <begin position="91"/>
        <end position="112"/>
    </location>
</feature>
<organism evidence="4 5">
    <name type="scientific">Brevibacterium marinum</name>
    <dbReference type="NCBI Taxonomy" id="418643"/>
    <lineage>
        <taxon>Bacteria</taxon>
        <taxon>Bacillati</taxon>
        <taxon>Actinomycetota</taxon>
        <taxon>Actinomycetes</taxon>
        <taxon>Micrococcales</taxon>
        <taxon>Brevibacteriaceae</taxon>
        <taxon>Brevibacterium</taxon>
    </lineage>
</organism>
<keyword evidence="2" id="KW-0812">Transmembrane</keyword>
<keyword evidence="5" id="KW-1185">Reference proteome</keyword>
<feature type="transmembrane region" description="Helical" evidence="2">
    <location>
        <begin position="153"/>
        <end position="175"/>
    </location>
</feature>
<sequence length="326" mass="33895">MFITAIVLATTAAFCLALGTHLQQHAVATMTPGPKRRATWVTGLGLMGLVTVLNVIALGLGPVAIVQPIGAISLVFAALISRRYFGLRLGAPLLISIGVTMFSIFTFVTTSAQFSHELVATEESITWLLSILIALSVFGALFAFSRAGHIPRVVMTGIIFGTVAAATHVLARTVVAGGLPGFDLMGSRWWMVLAAVGIASAVGFWLVQTAYACGPAETVLAGLTVIDPIVAVVIGAAFFGEYTGLTPMAIGLLLLAGAGGVGGVCMLSRFHPRALKAKASLRHESRLRPSPTANTPADGADEPPAGRPNESSTTHTLVQREQGVRS</sequence>
<evidence type="ECO:0000313" key="4">
    <source>
        <dbReference type="EMBL" id="NJC55970.1"/>
    </source>
</evidence>
<dbReference type="PANTHER" id="PTHR40761">
    <property type="entry name" value="CONSERVED INTEGRAL MEMBRANE ALANINE VALINE AND LEUCINE RICH PROTEIN-RELATED"/>
    <property type="match status" value="1"/>
</dbReference>
<gene>
    <name evidence="4" type="ORF">BKA07_001005</name>
</gene>
<keyword evidence="2" id="KW-0472">Membrane</keyword>
<dbReference type="SUPFAM" id="SSF103481">
    <property type="entry name" value="Multidrug resistance efflux transporter EmrE"/>
    <property type="match status" value="2"/>
</dbReference>
<comment type="caution">
    <text evidence="4">The sequence shown here is derived from an EMBL/GenBank/DDBJ whole genome shotgun (WGS) entry which is preliminary data.</text>
</comment>
<evidence type="ECO:0000256" key="3">
    <source>
        <dbReference type="SAM" id="SignalP"/>
    </source>
</evidence>
<name>A0A846RXW5_9MICO</name>
<protein>
    <submittedName>
        <fullName evidence="4">Putative membrane protein</fullName>
    </submittedName>
</protein>
<keyword evidence="2" id="KW-1133">Transmembrane helix</keyword>
<feature type="transmembrane region" description="Helical" evidence="2">
    <location>
        <begin position="219"/>
        <end position="239"/>
    </location>
</feature>
<reference evidence="4 5" key="1">
    <citation type="submission" date="2020-03" db="EMBL/GenBank/DDBJ databases">
        <title>Sequencing the genomes of 1000 actinobacteria strains.</title>
        <authorList>
            <person name="Klenk H.-P."/>
        </authorList>
    </citation>
    <scope>NUCLEOTIDE SEQUENCE [LARGE SCALE GENOMIC DNA]</scope>
    <source>
        <strain evidence="4 5">DSM 18964</strain>
    </source>
</reference>
<keyword evidence="3" id="KW-0732">Signal</keyword>
<evidence type="ECO:0000256" key="1">
    <source>
        <dbReference type="SAM" id="MobiDB-lite"/>
    </source>
</evidence>
<dbReference type="Proteomes" id="UP000576792">
    <property type="component" value="Unassembled WGS sequence"/>
</dbReference>
<dbReference type="EMBL" id="JAATJN010000001">
    <property type="protein sequence ID" value="NJC55970.1"/>
    <property type="molecule type" value="Genomic_DNA"/>
</dbReference>
<evidence type="ECO:0000313" key="5">
    <source>
        <dbReference type="Proteomes" id="UP000576792"/>
    </source>
</evidence>
<feature type="transmembrane region" description="Helical" evidence="2">
    <location>
        <begin position="52"/>
        <end position="79"/>
    </location>
</feature>
<proteinExistence type="predicted"/>
<feature type="transmembrane region" description="Helical" evidence="2">
    <location>
        <begin position="245"/>
        <end position="268"/>
    </location>
</feature>
<feature type="compositionally biased region" description="Polar residues" evidence="1">
    <location>
        <begin position="309"/>
        <end position="326"/>
    </location>
</feature>
<evidence type="ECO:0000256" key="2">
    <source>
        <dbReference type="SAM" id="Phobius"/>
    </source>
</evidence>